<name>A0A974W7X9_9NOCA</name>
<reference evidence="7 8" key="1">
    <citation type="journal article" date="2021" name="Microbiol. Resour. Announc.">
        <title>Complete Genome Sequences of Two Rhodococcus sp. Strains with Large and Linear Chromosomes, Isolated from Apple Rhizosphere.</title>
        <authorList>
            <person name="Benning S."/>
            <person name="Brugnone N."/>
            <person name="Siani R."/>
            <person name="Kublik S."/>
            <person name="Schloter M."/>
            <person name="Rad V."/>
        </authorList>
    </citation>
    <scope>NUCLEOTIDE SEQUENCE [LARGE SCALE GENOMIC DNA]</scope>
    <source>
        <strain evidence="7 8">R79</strain>
    </source>
</reference>
<dbReference type="SUPFAM" id="SSF46785">
    <property type="entry name" value="Winged helix' DNA-binding domain"/>
    <property type="match status" value="1"/>
</dbReference>
<keyword evidence="8" id="KW-1185">Reference proteome</keyword>
<keyword evidence="3" id="KW-0238">DNA-binding</keyword>
<keyword evidence="2" id="KW-0805">Transcription regulation</keyword>
<evidence type="ECO:0000259" key="6">
    <source>
        <dbReference type="PROSITE" id="PS50931"/>
    </source>
</evidence>
<dbReference type="EMBL" id="CP070619">
    <property type="protein sequence ID" value="QSE92791.1"/>
    <property type="molecule type" value="Genomic_DNA"/>
</dbReference>
<dbReference type="InterPro" id="IPR036388">
    <property type="entry name" value="WH-like_DNA-bd_sf"/>
</dbReference>
<dbReference type="PANTHER" id="PTHR30346:SF0">
    <property type="entry name" value="HCA OPERON TRANSCRIPTIONAL ACTIVATOR HCAR"/>
    <property type="match status" value="1"/>
</dbReference>
<keyword evidence="5" id="KW-0804">Transcription</keyword>
<dbReference type="InterPro" id="IPR036390">
    <property type="entry name" value="WH_DNA-bd_sf"/>
</dbReference>
<dbReference type="CDD" id="cd08414">
    <property type="entry name" value="PBP2_LTTR_aromatics_like"/>
    <property type="match status" value="1"/>
</dbReference>
<gene>
    <name evidence="7" type="ORF">JWS13_31440</name>
</gene>
<feature type="domain" description="HTH lysR-type" evidence="6">
    <location>
        <begin position="1"/>
        <end position="58"/>
    </location>
</feature>
<protein>
    <submittedName>
        <fullName evidence="7">LysR family transcriptional regulator</fullName>
    </submittedName>
</protein>
<organism evidence="7 8">
    <name type="scientific">Rhodococcus pseudokoreensis</name>
    <dbReference type="NCBI Taxonomy" id="2811421"/>
    <lineage>
        <taxon>Bacteria</taxon>
        <taxon>Bacillati</taxon>
        <taxon>Actinomycetota</taxon>
        <taxon>Actinomycetes</taxon>
        <taxon>Mycobacteriales</taxon>
        <taxon>Nocardiaceae</taxon>
        <taxon>Rhodococcus</taxon>
    </lineage>
</organism>
<proteinExistence type="inferred from homology"/>
<dbReference type="RefSeq" id="WP_206009243.1">
    <property type="nucleotide sequence ID" value="NZ_CP070619.1"/>
</dbReference>
<evidence type="ECO:0000313" key="8">
    <source>
        <dbReference type="Proteomes" id="UP000662986"/>
    </source>
</evidence>
<dbReference type="InterPro" id="IPR005119">
    <property type="entry name" value="LysR_subst-bd"/>
</dbReference>
<dbReference type="Gene3D" id="3.40.190.10">
    <property type="entry name" value="Periplasmic binding protein-like II"/>
    <property type="match status" value="2"/>
</dbReference>
<evidence type="ECO:0000256" key="2">
    <source>
        <dbReference type="ARBA" id="ARBA00023015"/>
    </source>
</evidence>
<dbReference type="Gene3D" id="1.10.10.10">
    <property type="entry name" value="Winged helix-like DNA-binding domain superfamily/Winged helix DNA-binding domain"/>
    <property type="match status" value="1"/>
</dbReference>
<evidence type="ECO:0000256" key="1">
    <source>
        <dbReference type="ARBA" id="ARBA00009437"/>
    </source>
</evidence>
<dbReference type="PROSITE" id="PS50931">
    <property type="entry name" value="HTH_LYSR"/>
    <property type="match status" value="1"/>
</dbReference>
<evidence type="ECO:0000256" key="3">
    <source>
        <dbReference type="ARBA" id="ARBA00023125"/>
    </source>
</evidence>
<dbReference type="InterPro" id="IPR000847">
    <property type="entry name" value="LysR_HTH_N"/>
</dbReference>
<reference evidence="7 8" key="2">
    <citation type="journal article" date="2022" name="Arch. Microbiol.">
        <title>Rhodococcus pseudokoreensis sp. nov. isolated from the rhizosphere of young M26 apple rootstocks.</title>
        <authorList>
            <person name="Kampfer P."/>
            <person name="Glaeser S.P."/>
            <person name="Blom J."/>
            <person name="Wolf J."/>
            <person name="Benning S."/>
            <person name="Schloter M."/>
            <person name="Neumann-Schaal M."/>
        </authorList>
    </citation>
    <scope>NUCLEOTIDE SEQUENCE [LARGE SCALE GENOMIC DNA]</scope>
    <source>
        <strain evidence="7 8">R79</strain>
    </source>
</reference>
<dbReference type="Pfam" id="PF03466">
    <property type="entry name" value="LysR_substrate"/>
    <property type="match status" value="1"/>
</dbReference>
<dbReference type="PRINTS" id="PR00039">
    <property type="entry name" value="HTHLYSR"/>
</dbReference>
<dbReference type="Pfam" id="PF00126">
    <property type="entry name" value="HTH_1"/>
    <property type="match status" value="1"/>
</dbReference>
<evidence type="ECO:0000256" key="5">
    <source>
        <dbReference type="ARBA" id="ARBA00023163"/>
    </source>
</evidence>
<evidence type="ECO:0000256" key="4">
    <source>
        <dbReference type="ARBA" id="ARBA00023159"/>
    </source>
</evidence>
<dbReference type="SUPFAM" id="SSF53850">
    <property type="entry name" value="Periplasmic binding protein-like II"/>
    <property type="match status" value="1"/>
</dbReference>
<keyword evidence="4" id="KW-0010">Activator</keyword>
<dbReference type="PANTHER" id="PTHR30346">
    <property type="entry name" value="TRANSCRIPTIONAL DUAL REGULATOR HCAR-RELATED"/>
    <property type="match status" value="1"/>
</dbReference>
<sequence length="309" mass="33746">MDLSDIRAFLAVAEELHFTRAAERLHMGQPPLSRTIKELERELGCQLFDRSTRSVTLTPQGHAFFQPAKKVVEAFYDARSAVTDIGPGSIGRVRIGFSGASTYRMIGQLARTVNAEYPGIELVLDSSTYADQGLKKVLNGSLDLGIVRWLAPPQGVASRVISKEELVMALPAHHRLAHESEIDLRDLTDEPFLTLPADSGSIVRESFVRATQAAGYAPRIVQEAPDSWTLMALVAAGVGCNLTVSTIFDNLVTPGVVCRPLKQRIKPLEVRLAWLKSNRNSALRQVVKLSVRALPGPASDEDEKSPQNG</sequence>
<comment type="similarity">
    <text evidence="1">Belongs to the LysR transcriptional regulatory family.</text>
</comment>
<dbReference type="Proteomes" id="UP000662986">
    <property type="component" value="Chromosome"/>
</dbReference>
<evidence type="ECO:0000313" key="7">
    <source>
        <dbReference type="EMBL" id="QSE92791.1"/>
    </source>
</evidence>
<accession>A0A974W7X9</accession>